<dbReference type="InterPro" id="IPR053951">
    <property type="entry name" value="K_trans_N"/>
</dbReference>
<keyword evidence="5" id="KW-0630">Potassium</keyword>
<feature type="transmembrane region" description="Helical" evidence="10">
    <location>
        <begin position="250"/>
        <end position="271"/>
    </location>
</feature>
<evidence type="ECO:0000313" key="14">
    <source>
        <dbReference type="Proteomes" id="UP000243515"/>
    </source>
</evidence>
<feature type="domain" description="K+ potassium transporter integral membrane" evidence="11">
    <location>
        <begin position="66"/>
        <end position="542"/>
    </location>
</feature>
<evidence type="ECO:0000259" key="11">
    <source>
        <dbReference type="Pfam" id="PF02705"/>
    </source>
</evidence>
<dbReference type="AlphaFoldDB" id="A0A232LXQ1"/>
<evidence type="ECO:0000256" key="6">
    <source>
        <dbReference type="ARBA" id="ARBA00022989"/>
    </source>
</evidence>
<accession>A0A232LXQ1</accession>
<feature type="transmembrane region" description="Helical" evidence="10">
    <location>
        <begin position="486"/>
        <end position="506"/>
    </location>
</feature>
<dbReference type="OrthoDB" id="504708at2759"/>
<feature type="transmembrane region" description="Helical" evidence="10">
    <location>
        <begin position="512"/>
        <end position="530"/>
    </location>
</feature>
<evidence type="ECO:0000256" key="2">
    <source>
        <dbReference type="ARBA" id="ARBA00022448"/>
    </source>
</evidence>
<gene>
    <name evidence="13" type="ORF">Egran_03650</name>
</gene>
<evidence type="ECO:0000256" key="10">
    <source>
        <dbReference type="SAM" id="Phobius"/>
    </source>
</evidence>
<keyword evidence="14" id="KW-1185">Reference proteome</keyword>
<organism evidence="13 14">
    <name type="scientific">Elaphomyces granulatus</name>
    <dbReference type="NCBI Taxonomy" id="519963"/>
    <lineage>
        <taxon>Eukaryota</taxon>
        <taxon>Fungi</taxon>
        <taxon>Dikarya</taxon>
        <taxon>Ascomycota</taxon>
        <taxon>Pezizomycotina</taxon>
        <taxon>Eurotiomycetes</taxon>
        <taxon>Eurotiomycetidae</taxon>
        <taxon>Eurotiales</taxon>
        <taxon>Elaphomycetaceae</taxon>
        <taxon>Elaphomyces</taxon>
    </lineage>
</organism>
<comment type="caution">
    <text evidence="13">The sequence shown here is derived from an EMBL/GenBank/DDBJ whole genome shotgun (WGS) entry which is preliminary data.</text>
</comment>
<evidence type="ECO:0000256" key="1">
    <source>
        <dbReference type="ARBA" id="ARBA00004141"/>
    </source>
</evidence>
<keyword evidence="6 10" id="KW-1133">Transmembrane helix</keyword>
<comment type="subcellular location">
    <subcellularLocation>
        <location evidence="1">Membrane</location>
        <topology evidence="1">Multi-pass membrane protein</topology>
    </subcellularLocation>
</comment>
<dbReference type="EMBL" id="NPHW01004007">
    <property type="protein sequence ID" value="OXV08587.1"/>
    <property type="molecule type" value="Genomic_DNA"/>
</dbReference>
<dbReference type="GO" id="GO:0016020">
    <property type="term" value="C:membrane"/>
    <property type="evidence" value="ECO:0007669"/>
    <property type="project" value="UniProtKB-SubCell"/>
</dbReference>
<evidence type="ECO:0000313" key="13">
    <source>
        <dbReference type="EMBL" id="OXV08587.1"/>
    </source>
</evidence>
<keyword evidence="3" id="KW-0633">Potassium transport</keyword>
<dbReference type="NCBIfam" id="TIGR00794">
    <property type="entry name" value="kup"/>
    <property type="match status" value="1"/>
</dbReference>
<keyword evidence="2" id="KW-0813">Transport</keyword>
<dbReference type="PANTHER" id="PTHR30540:SF83">
    <property type="entry name" value="K+ POTASSIUM TRANSPORTER"/>
    <property type="match status" value="1"/>
</dbReference>
<feature type="transmembrane region" description="Helical" evidence="10">
    <location>
        <begin position="216"/>
        <end position="238"/>
    </location>
</feature>
<proteinExistence type="predicted"/>
<dbReference type="Pfam" id="PF22776">
    <property type="entry name" value="K_trans_C"/>
    <property type="match status" value="1"/>
</dbReference>
<feature type="transmembrane region" description="Helical" evidence="10">
    <location>
        <begin position="376"/>
        <end position="399"/>
    </location>
</feature>
<evidence type="ECO:0000256" key="7">
    <source>
        <dbReference type="ARBA" id="ARBA00023065"/>
    </source>
</evidence>
<dbReference type="PANTHER" id="PTHR30540">
    <property type="entry name" value="OSMOTIC STRESS POTASSIUM TRANSPORTER"/>
    <property type="match status" value="1"/>
</dbReference>
<evidence type="ECO:0000256" key="4">
    <source>
        <dbReference type="ARBA" id="ARBA00022692"/>
    </source>
</evidence>
<dbReference type="Proteomes" id="UP000243515">
    <property type="component" value="Unassembled WGS sequence"/>
</dbReference>
<name>A0A232LXQ1_9EURO</name>
<keyword evidence="7" id="KW-0406">Ion transport</keyword>
<feature type="transmembrane region" description="Helical" evidence="10">
    <location>
        <begin position="427"/>
        <end position="448"/>
    </location>
</feature>
<evidence type="ECO:0000259" key="12">
    <source>
        <dbReference type="Pfam" id="PF22776"/>
    </source>
</evidence>
<keyword evidence="8 10" id="KW-0472">Membrane</keyword>
<keyword evidence="4 10" id="KW-0812">Transmembrane</keyword>
<protein>
    <recommendedName>
        <fullName evidence="15">Potassium transporter</fullName>
    </recommendedName>
</protein>
<feature type="transmembrane region" description="Helical" evidence="10">
    <location>
        <begin position="297"/>
        <end position="314"/>
    </location>
</feature>
<evidence type="ECO:0000256" key="9">
    <source>
        <dbReference type="SAM" id="MobiDB-lite"/>
    </source>
</evidence>
<feature type="transmembrane region" description="Helical" evidence="10">
    <location>
        <begin position="454"/>
        <end position="479"/>
    </location>
</feature>
<evidence type="ECO:0000256" key="8">
    <source>
        <dbReference type="ARBA" id="ARBA00023136"/>
    </source>
</evidence>
<feature type="transmembrane region" description="Helical" evidence="10">
    <location>
        <begin position="177"/>
        <end position="196"/>
    </location>
</feature>
<evidence type="ECO:0000256" key="3">
    <source>
        <dbReference type="ARBA" id="ARBA00022538"/>
    </source>
</evidence>
<dbReference type="GO" id="GO:0015079">
    <property type="term" value="F:potassium ion transmembrane transporter activity"/>
    <property type="evidence" value="ECO:0007669"/>
    <property type="project" value="InterPro"/>
</dbReference>
<feature type="region of interest" description="Disordered" evidence="9">
    <location>
        <begin position="19"/>
        <end position="50"/>
    </location>
</feature>
<dbReference type="InterPro" id="IPR003855">
    <property type="entry name" value="K+_transporter"/>
</dbReference>
<sequence>MSGNNTLSILKMADEIDLSTPRQPMDHDSDDDSDKSSYISLGAPSAHEGDIEQREEFGGWYLIGLAYKATGVIYGDIGTSPLYVYSSTFTSNPSYEDLLGVLSIIIWTLTLLVTVKYVIFVLHADDQGGGGILALYSLLRRYARIDSSTRPEHDERFPSADMRPSNRYIRRLLEENLTAHVILQFFSILGFCLMVADGALTPAQSVLGSIQGLNIWWPSMDTSSVVIITCVILAVIFLVQFKGTGRLAHLFAPVVIVWFLLNIAFGIYNLIRNDTSVLKAFSPYYAGNYFVRQGTTAWKSLGGVLLAFTGLPYYQVWRQCMPIWAHSVRGKAIRISWICLGYPSLLLAYIGQAAYISNNPSAYSNPFFNAVPPGTYWPALIISILATIVASQALITGTFQLISQAMKLSCFPEIKFRHTSGRIRGQIYIPLANWMLGLGTILVVIVYHDTTRLGRAYGTCVAMIVFLTTCLVSLIAIIVWRIHPLVVFPIFLAFACLDSLYLSSALTKIPDGAWFTLLIALLLTFLVYIWRYGKESQHDDLVDRNSRPRWADPRLLVIQGVGIFVEKAGERSDRLMTRFRRKFNARHEVTVIFHLIPVPRPKVSPDDEYRVDRVPYQPNTYRVVIRRGFDDVGFGPDLGALIHDRLHNHICGRISRGLFNRTPDMFQESDLATLETAFTTQIAYIIGKQHYKIRPDTKRFRRLALEVFIWLQGLAGSEFSEIEDYVEGDICEIRIVQDI</sequence>
<evidence type="ECO:0000256" key="5">
    <source>
        <dbReference type="ARBA" id="ARBA00022958"/>
    </source>
</evidence>
<evidence type="ECO:0008006" key="15">
    <source>
        <dbReference type="Google" id="ProtNLM"/>
    </source>
</evidence>
<reference evidence="13 14" key="1">
    <citation type="journal article" date="2015" name="Environ. Microbiol.">
        <title>Metagenome sequence of Elaphomyces granulatus from sporocarp tissue reveals Ascomycota ectomycorrhizal fingerprints of genome expansion and a Proteobacteria-rich microbiome.</title>
        <authorList>
            <person name="Quandt C.A."/>
            <person name="Kohler A."/>
            <person name="Hesse C.N."/>
            <person name="Sharpton T.J."/>
            <person name="Martin F."/>
            <person name="Spatafora J.W."/>
        </authorList>
    </citation>
    <scope>NUCLEOTIDE SEQUENCE [LARGE SCALE GENOMIC DNA]</scope>
    <source>
        <strain evidence="13 14">OSC145934</strain>
    </source>
</reference>
<dbReference type="InterPro" id="IPR053952">
    <property type="entry name" value="K_trans_C"/>
</dbReference>
<feature type="transmembrane region" description="Helical" evidence="10">
    <location>
        <begin position="335"/>
        <end position="356"/>
    </location>
</feature>
<feature type="domain" description="K+ potassium transporter C-terminal" evidence="12">
    <location>
        <begin position="560"/>
        <end position="719"/>
    </location>
</feature>
<dbReference type="Pfam" id="PF02705">
    <property type="entry name" value="K_trans"/>
    <property type="match status" value="1"/>
</dbReference>
<feature type="transmembrane region" description="Helical" evidence="10">
    <location>
        <begin position="98"/>
        <end position="119"/>
    </location>
</feature>